<evidence type="ECO:0008006" key="4">
    <source>
        <dbReference type="Google" id="ProtNLM"/>
    </source>
</evidence>
<accession>A0ABR2IRM9</accession>
<dbReference type="Proteomes" id="UP001390339">
    <property type="component" value="Unassembled WGS sequence"/>
</dbReference>
<sequence length="1393" mass="148789">MWQSCTGPQGQVIPPAPRPNAPGSIPGSTSNAPPIAHQTTSLTGSSVASDGDGTSPTQSMTTTDPISSTLTTNTPGSVTSNKQSIPTQTDTTPSDVATAPATLNIPNSGQSEPPTKSHSHDELGSLGISSSIPGYDTTSSPLTRTSTTTISSTTDSSASKPAPDPASSSLPSTSLSVPVGQVVIFGSNTVTLPVVATPTLIVTLDQTFSVYPQPPELSRSPLPTLAVVGSQTVTLPLVQSASVLTTLGTSFALQPPSAATLATTPSGQNTHSSVVVLDGSTNFNIPPLFQKTTLTTGGRTITVSPEGPPTITIEKPPNSVAASSTSEDQKVVIIGGSAITIPSVVRETILSTNGQVLTLSPNMPPTITADKPPSPTATTTEKDIGPLPEYTTWPAAAVITPVAIEVDKPKKSDDDEKSSVIPCKLWFFFICIKFEAIDIRGWKLSLPPGVYPPGPPPLPNIKFPPPLNIKGSLPPWPRFTVGNDHIPTFPVEPEPTKCETQTASVCSTTTSFVVSTTDGAPRTVSTQVGSSTCAEIKGCMVTGSDHEATTQRTAACQTATVTDMTISCSGTGTSACSTQTAAPKTGCSESMSASTTTISCRVASPTNPARRQAGDEGAGDACAEVREWLVWPKEGRDKAQTDAIFARLKDVVQDEHRIHVSDTKTAGVNFWSVMLEAGQEKQIKEIENVSDTWESPLQNNEGPWVLRGYLLMEKYEGGFSAPTVHQRMPGPDCRVTLEVPVGLSSKSQPVLERQGETARFFFDESAGEDIPVYIVDSGANLRHPEFDKIRHKAEFIHVDPDLDNHEDDSGLNVDQVCLHDNKNLCITHGTSMLGFVAGAHLGVAKNVKPYLVRVPRRHPWGGGAKPSDWLKGVAAVLDRYPQKSGTTVAILGLSWYWTEEGYAQDLDPKEQAFRGYRLRLATLIEMLIERGWPALYGVPKETIQPKWELAKYKDSWQYIPDLLVVGALSPDTGGKWGHSGILPDASFPELYAPGDWLVGITGDEKRWPQPELLGKGGSHYKESSGTSDAAYRAAATSTGTWLIIFGSAAAYTAGLAAYFLKLHQLGRLPNDATGQALDPDMSPRGLKQYIMNMAWARNPGTGRVEGPVRGIWNGATRERILVEGGACPWNPRAPEKLRRRAVQGRSMNRDQEPLTGQCLLPQSEMPNTGTTATATTGKPTGTRDSAAGNSVSSLEMHRGDQEGMLALPSPSGGRLQQREEMHLHPAADDHDDEHPAATTPTAQAHDATAHPLECNAAFDHHDVSAKDMDGFAKSVCEDKRFDKLDRFSPKSIYAWTATDAFGDKGGRAMYASVVWVRGCETTVDVINAKTPLAHAAELGEGERGRKCKDIIKDLWGKCYNNKGSGGRQRLGCLEYFFSPMEVPKDEIPLLQGQ</sequence>
<dbReference type="EMBL" id="JAPCWZ010000004">
    <property type="protein sequence ID" value="KAK8867502.1"/>
    <property type="molecule type" value="Genomic_DNA"/>
</dbReference>
<feature type="region of interest" description="Disordered" evidence="1">
    <location>
        <begin position="1132"/>
        <end position="1192"/>
    </location>
</feature>
<dbReference type="InterPro" id="IPR036852">
    <property type="entry name" value="Peptidase_S8/S53_dom_sf"/>
</dbReference>
<dbReference type="Gene3D" id="3.40.50.200">
    <property type="entry name" value="Peptidase S8/S53 domain"/>
    <property type="match status" value="1"/>
</dbReference>
<proteinExistence type="predicted"/>
<feature type="compositionally biased region" description="Polar residues" evidence="1">
    <location>
        <begin position="26"/>
        <end position="60"/>
    </location>
</feature>
<comment type="caution">
    <text evidence="2">The sequence shown here is derived from an EMBL/GenBank/DDBJ whole genome shotgun (WGS) entry which is preliminary data.</text>
</comment>
<evidence type="ECO:0000256" key="1">
    <source>
        <dbReference type="SAM" id="MobiDB-lite"/>
    </source>
</evidence>
<feature type="compositionally biased region" description="Low complexity" evidence="1">
    <location>
        <begin position="1168"/>
        <end position="1182"/>
    </location>
</feature>
<feature type="region of interest" description="Disordered" evidence="1">
    <location>
        <begin position="1"/>
        <end position="174"/>
    </location>
</feature>
<feature type="compositionally biased region" description="Polar residues" evidence="1">
    <location>
        <begin position="104"/>
        <end position="116"/>
    </location>
</feature>
<name>A0ABR2IRM9_9PEZI</name>
<evidence type="ECO:0000313" key="2">
    <source>
        <dbReference type="EMBL" id="KAK8867502.1"/>
    </source>
</evidence>
<dbReference type="SUPFAM" id="SSF52743">
    <property type="entry name" value="Subtilisin-like"/>
    <property type="match status" value="1"/>
</dbReference>
<feature type="region of interest" description="Disordered" evidence="1">
    <location>
        <begin position="1226"/>
        <end position="1245"/>
    </location>
</feature>
<organism evidence="2 3">
    <name type="scientific">Apiospora arundinis</name>
    <dbReference type="NCBI Taxonomy" id="335852"/>
    <lineage>
        <taxon>Eukaryota</taxon>
        <taxon>Fungi</taxon>
        <taxon>Dikarya</taxon>
        <taxon>Ascomycota</taxon>
        <taxon>Pezizomycotina</taxon>
        <taxon>Sordariomycetes</taxon>
        <taxon>Xylariomycetidae</taxon>
        <taxon>Amphisphaeriales</taxon>
        <taxon>Apiosporaceae</taxon>
        <taxon>Apiospora</taxon>
    </lineage>
</organism>
<feature type="region of interest" description="Disordered" evidence="1">
    <location>
        <begin position="361"/>
        <end position="386"/>
    </location>
</feature>
<feature type="compositionally biased region" description="Low complexity" evidence="1">
    <location>
        <begin position="61"/>
        <end position="74"/>
    </location>
</feature>
<feature type="compositionally biased region" description="Polar residues" evidence="1">
    <location>
        <begin position="75"/>
        <end position="95"/>
    </location>
</feature>
<reference evidence="2 3" key="1">
    <citation type="journal article" date="2024" name="IMA Fungus">
        <title>Apiospora arundinis, a panoply of carbohydrate-active enzymes and secondary metabolites.</title>
        <authorList>
            <person name="Sorensen T."/>
            <person name="Petersen C."/>
            <person name="Muurmann A.T."/>
            <person name="Christiansen J.V."/>
            <person name="Brundto M.L."/>
            <person name="Overgaard C.K."/>
            <person name="Boysen A.T."/>
            <person name="Wollenberg R.D."/>
            <person name="Larsen T.O."/>
            <person name="Sorensen J.L."/>
            <person name="Nielsen K.L."/>
            <person name="Sondergaard T.E."/>
        </authorList>
    </citation>
    <scope>NUCLEOTIDE SEQUENCE [LARGE SCALE GENOMIC DNA]</scope>
    <source>
        <strain evidence="2 3">AAU 773</strain>
    </source>
</reference>
<feature type="compositionally biased region" description="Low complexity" evidence="1">
    <location>
        <begin position="1236"/>
        <end position="1245"/>
    </location>
</feature>
<feature type="compositionally biased region" description="Low complexity" evidence="1">
    <location>
        <begin position="124"/>
        <end position="174"/>
    </location>
</feature>
<feature type="region of interest" description="Disordered" evidence="1">
    <location>
        <begin position="298"/>
        <end position="324"/>
    </location>
</feature>
<keyword evidence="3" id="KW-1185">Reference proteome</keyword>
<gene>
    <name evidence="2" type="ORF">PGQ11_006080</name>
</gene>
<protein>
    <recommendedName>
        <fullName evidence="4">Peptidase S8/S53 domain-containing protein</fullName>
    </recommendedName>
</protein>
<feature type="compositionally biased region" description="Basic and acidic residues" evidence="1">
    <location>
        <begin position="1226"/>
        <end position="1235"/>
    </location>
</feature>
<evidence type="ECO:0000313" key="3">
    <source>
        <dbReference type="Proteomes" id="UP001390339"/>
    </source>
</evidence>